<dbReference type="Pfam" id="PF06439">
    <property type="entry name" value="3keto-disac_hyd"/>
    <property type="match status" value="1"/>
</dbReference>
<proteinExistence type="predicted"/>
<reference evidence="3 4" key="1">
    <citation type="submission" date="2016-10" db="EMBL/GenBank/DDBJ databases">
        <authorList>
            <person name="Varghese N."/>
            <person name="Submissions S."/>
        </authorList>
    </citation>
    <scope>NUCLEOTIDE SEQUENCE [LARGE SCALE GENOMIC DNA]</scope>
    <source>
        <strain evidence="3 4">DSM 29073</strain>
    </source>
</reference>
<evidence type="ECO:0000256" key="1">
    <source>
        <dbReference type="SAM" id="SignalP"/>
    </source>
</evidence>
<comment type="caution">
    <text evidence="3">The sequence shown here is derived from an EMBL/GenBank/DDBJ whole genome shotgun (WGS) entry which is preliminary data.</text>
</comment>
<evidence type="ECO:0000313" key="4">
    <source>
        <dbReference type="Proteomes" id="UP000236725"/>
    </source>
</evidence>
<dbReference type="Gene3D" id="2.60.120.560">
    <property type="entry name" value="Exo-inulinase, domain 1"/>
    <property type="match status" value="1"/>
</dbReference>
<keyword evidence="1" id="KW-0732">Signal</keyword>
<dbReference type="RefSeq" id="WP_103983377.1">
    <property type="nucleotide sequence ID" value="NZ_FNVS01000009.1"/>
</dbReference>
<dbReference type="InterPro" id="IPR010496">
    <property type="entry name" value="AL/BT2_dom"/>
</dbReference>
<feature type="domain" description="3-keto-alpha-glucoside-1,2-lyase/3-keto-2-hydroxy-glucal hydratase" evidence="2">
    <location>
        <begin position="40"/>
        <end position="220"/>
    </location>
</feature>
<gene>
    <name evidence="3" type="ORF">SAMN05444001_10911</name>
</gene>
<dbReference type="Proteomes" id="UP000236725">
    <property type="component" value="Unassembled WGS sequence"/>
</dbReference>
<organism evidence="3 4">
    <name type="scientific">Parabacteroides chinchillae</name>
    <dbReference type="NCBI Taxonomy" id="871327"/>
    <lineage>
        <taxon>Bacteria</taxon>
        <taxon>Pseudomonadati</taxon>
        <taxon>Bacteroidota</taxon>
        <taxon>Bacteroidia</taxon>
        <taxon>Bacteroidales</taxon>
        <taxon>Tannerellaceae</taxon>
        <taxon>Parabacteroides</taxon>
    </lineage>
</organism>
<name>A0A8G2F537_9BACT</name>
<dbReference type="AlphaFoldDB" id="A0A8G2F537"/>
<feature type="chain" id="PRO_5034217692" description="3-keto-alpha-glucoside-1,2-lyase/3-keto-2-hydroxy-glucal hydratase domain-containing protein" evidence="1">
    <location>
        <begin position="21"/>
        <end position="222"/>
    </location>
</feature>
<sequence length="222" mass="24821">MNKTSIGKLLALFVCCLTLAACSTKNDFKPLFADDLSNADYDQAVWSMQDGILTANADQAIWTKDQYENFVLELEFKTDVNTNSGVVIYCPDKKDWIPTSIEIQIADDHHPQWKELAENLRCGAIFGHKGANEQLVVKEPGDWNQMTVTAKGQQIDVELNGKKIVSANLADWTSGTKNPDGTDIPAWLPKPYCEIQPKGYIGFQGKHGESGIWFRNIKIKQL</sequence>
<evidence type="ECO:0000259" key="2">
    <source>
        <dbReference type="Pfam" id="PF06439"/>
    </source>
</evidence>
<dbReference type="GO" id="GO:0016787">
    <property type="term" value="F:hydrolase activity"/>
    <property type="evidence" value="ECO:0007669"/>
    <property type="project" value="InterPro"/>
</dbReference>
<feature type="signal peptide" evidence="1">
    <location>
        <begin position="1"/>
        <end position="20"/>
    </location>
</feature>
<dbReference type="EMBL" id="FNVS01000009">
    <property type="protein sequence ID" value="SEF89294.1"/>
    <property type="molecule type" value="Genomic_DNA"/>
</dbReference>
<protein>
    <recommendedName>
        <fullName evidence="2">3-keto-alpha-glucoside-1,2-lyase/3-keto-2-hydroxy-glucal hydratase domain-containing protein</fullName>
    </recommendedName>
</protein>
<dbReference type="PROSITE" id="PS51257">
    <property type="entry name" value="PROKAR_LIPOPROTEIN"/>
    <property type="match status" value="1"/>
</dbReference>
<accession>A0A8G2F537</accession>
<evidence type="ECO:0000313" key="3">
    <source>
        <dbReference type="EMBL" id="SEF89294.1"/>
    </source>
</evidence>
<keyword evidence="4" id="KW-1185">Reference proteome</keyword>